<evidence type="ECO:0000313" key="1">
    <source>
        <dbReference type="EnsemblPlants" id="PGSC0003DMT400011875"/>
    </source>
</evidence>
<protein>
    <submittedName>
        <fullName evidence="1">Uncharacterized protein</fullName>
    </submittedName>
</protein>
<keyword evidence="2" id="KW-1185">Reference proteome</keyword>
<dbReference type="AlphaFoldDB" id="M1A0C2"/>
<dbReference type="Gramene" id="PGSC0003DMT400011875">
    <property type="protein sequence ID" value="PGSC0003DMT400011875"/>
    <property type="gene ID" value="PGSC0003DMG400004664"/>
</dbReference>
<dbReference type="PaxDb" id="4113-PGSC0003DMT400011875"/>
<dbReference type="Proteomes" id="UP000011115">
    <property type="component" value="Unassembled WGS sequence"/>
</dbReference>
<dbReference type="EnsemblPlants" id="PGSC0003DMT400011875">
    <property type="protein sequence ID" value="PGSC0003DMT400011875"/>
    <property type="gene ID" value="PGSC0003DMG400004664"/>
</dbReference>
<proteinExistence type="predicted"/>
<evidence type="ECO:0000313" key="2">
    <source>
        <dbReference type="Proteomes" id="UP000011115"/>
    </source>
</evidence>
<sequence>MLYKATLTLLILFIFLGGLFFPVAPTRMTSRVNVEKLGIPRGIQDPGDRSPRGPVP</sequence>
<name>M1A0C2_SOLTU</name>
<dbReference type="HOGENOM" id="CLU_3018039_0_0_1"/>
<reference evidence="1" key="2">
    <citation type="submission" date="2015-06" db="UniProtKB">
        <authorList>
            <consortium name="EnsemblPlants"/>
        </authorList>
    </citation>
    <scope>IDENTIFICATION</scope>
    <source>
        <strain evidence="1">DM1-3 516 R44</strain>
    </source>
</reference>
<dbReference type="InParanoid" id="M1A0C2"/>
<accession>M1A0C2</accession>
<reference evidence="2" key="1">
    <citation type="journal article" date="2011" name="Nature">
        <title>Genome sequence and analysis of the tuber crop potato.</title>
        <authorList>
            <consortium name="The Potato Genome Sequencing Consortium"/>
        </authorList>
    </citation>
    <scope>NUCLEOTIDE SEQUENCE [LARGE SCALE GENOMIC DNA]</scope>
    <source>
        <strain evidence="2">cv. DM1-3 516 R44</strain>
    </source>
</reference>
<organism evidence="1 2">
    <name type="scientific">Solanum tuberosum</name>
    <name type="common">Potato</name>
    <dbReference type="NCBI Taxonomy" id="4113"/>
    <lineage>
        <taxon>Eukaryota</taxon>
        <taxon>Viridiplantae</taxon>
        <taxon>Streptophyta</taxon>
        <taxon>Embryophyta</taxon>
        <taxon>Tracheophyta</taxon>
        <taxon>Spermatophyta</taxon>
        <taxon>Magnoliopsida</taxon>
        <taxon>eudicotyledons</taxon>
        <taxon>Gunneridae</taxon>
        <taxon>Pentapetalae</taxon>
        <taxon>asterids</taxon>
        <taxon>lamiids</taxon>
        <taxon>Solanales</taxon>
        <taxon>Solanaceae</taxon>
        <taxon>Solanoideae</taxon>
        <taxon>Solaneae</taxon>
        <taxon>Solanum</taxon>
    </lineage>
</organism>